<name>A0A6A5ZU71_9PLEO</name>
<evidence type="ECO:0000313" key="2">
    <source>
        <dbReference type="EMBL" id="KAF2122357.1"/>
    </source>
</evidence>
<protein>
    <submittedName>
        <fullName evidence="2">Uncharacterized protein</fullName>
    </submittedName>
</protein>
<dbReference type="Proteomes" id="UP000799770">
    <property type="component" value="Unassembled WGS sequence"/>
</dbReference>
<reference evidence="2" key="1">
    <citation type="journal article" date="2020" name="Stud. Mycol.">
        <title>101 Dothideomycetes genomes: a test case for predicting lifestyles and emergence of pathogens.</title>
        <authorList>
            <person name="Haridas S."/>
            <person name="Albert R."/>
            <person name="Binder M."/>
            <person name="Bloem J."/>
            <person name="Labutti K."/>
            <person name="Salamov A."/>
            <person name="Andreopoulos B."/>
            <person name="Baker S."/>
            <person name="Barry K."/>
            <person name="Bills G."/>
            <person name="Bluhm B."/>
            <person name="Cannon C."/>
            <person name="Castanera R."/>
            <person name="Culley D."/>
            <person name="Daum C."/>
            <person name="Ezra D."/>
            <person name="Gonzalez J."/>
            <person name="Henrissat B."/>
            <person name="Kuo A."/>
            <person name="Liang C."/>
            <person name="Lipzen A."/>
            <person name="Lutzoni F."/>
            <person name="Magnuson J."/>
            <person name="Mondo S."/>
            <person name="Nolan M."/>
            <person name="Ohm R."/>
            <person name="Pangilinan J."/>
            <person name="Park H.-J."/>
            <person name="Ramirez L."/>
            <person name="Alfaro M."/>
            <person name="Sun H."/>
            <person name="Tritt A."/>
            <person name="Yoshinaga Y."/>
            <person name="Zwiers L.-H."/>
            <person name="Turgeon B."/>
            <person name="Goodwin S."/>
            <person name="Spatafora J."/>
            <person name="Crous P."/>
            <person name="Grigoriev I."/>
        </authorList>
    </citation>
    <scope>NUCLEOTIDE SEQUENCE</scope>
    <source>
        <strain evidence="2">CBS 627.86</strain>
    </source>
</reference>
<feature type="region of interest" description="Disordered" evidence="1">
    <location>
        <begin position="162"/>
        <end position="186"/>
    </location>
</feature>
<dbReference type="EMBL" id="ML977311">
    <property type="protein sequence ID" value="KAF2122357.1"/>
    <property type="molecule type" value="Genomic_DNA"/>
</dbReference>
<feature type="compositionally biased region" description="Polar residues" evidence="1">
    <location>
        <begin position="173"/>
        <end position="186"/>
    </location>
</feature>
<accession>A0A6A5ZU71</accession>
<proteinExistence type="predicted"/>
<evidence type="ECO:0000256" key="1">
    <source>
        <dbReference type="SAM" id="MobiDB-lite"/>
    </source>
</evidence>
<sequence length="186" mass="20371">MLTATGSTSVQGGDRSCADAGIETSLVQSGTFDPLCDNPRYGRACAYCAFEMRGSIVASQRRSNLDRGPHPFPVIRLLLHGSILTKLYTWITVRKIRSRGNVGRMRRHAVQDHPRLSALRDRHSQCRNVLNGEEKFFAPDPGSAAKREMILALTMISDRHGSSGGAVARTVRHSNGSHTAQRMSLG</sequence>
<keyword evidence="3" id="KW-1185">Reference proteome</keyword>
<dbReference type="AlphaFoldDB" id="A0A6A5ZU71"/>
<evidence type="ECO:0000313" key="3">
    <source>
        <dbReference type="Proteomes" id="UP000799770"/>
    </source>
</evidence>
<organism evidence="2 3">
    <name type="scientific">Lophiotrema nucula</name>
    <dbReference type="NCBI Taxonomy" id="690887"/>
    <lineage>
        <taxon>Eukaryota</taxon>
        <taxon>Fungi</taxon>
        <taxon>Dikarya</taxon>
        <taxon>Ascomycota</taxon>
        <taxon>Pezizomycotina</taxon>
        <taxon>Dothideomycetes</taxon>
        <taxon>Pleosporomycetidae</taxon>
        <taxon>Pleosporales</taxon>
        <taxon>Lophiotremataceae</taxon>
        <taxon>Lophiotrema</taxon>
    </lineage>
</organism>
<gene>
    <name evidence="2" type="ORF">BDV96DRAFT_143098</name>
</gene>